<evidence type="ECO:0000256" key="6">
    <source>
        <dbReference type="ARBA" id="ARBA00023136"/>
    </source>
</evidence>
<dbReference type="Pfam" id="PF02687">
    <property type="entry name" value="FtsX"/>
    <property type="match status" value="1"/>
</dbReference>
<gene>
    <name evidence="10" type="ORF">ENS31_07485</name>
</gene>
<dbReference type="Pfam" id="PF12704">
    <property type="entry name" value="MacB_PCD"/>
    <property type="match status" value="1"/>
</dbReference>
<comment type="similarity">
    <text evidence="2">Belongs to the ABC-4 integral membrane protein family. LolC/E subfamily.</text>
</comment>
<comment type="caution">
    <text evidence="10">The sequence shown here is derived from an EMBL/GenBank/DDBJ whole genome shotgun (WGS) entry which is preliminary data.</text>
</comment>
<keyword evidence="5 7" id="KW-1133">Transmembrane helix</keyword>
<evidence type="ECO:0000256" key="2">
    <source>
        <dbReference type="ARBA" id="ARBA00005236"/>
    </source>
</evidence>
<evidence type="ECO:0000259" key="8">
    <source>
        <dbReference type="Pfam" id="PF02687"/>
    </source>
</evidence>
<feature type="transmembrane region" description="Helical" evidence="7">
    <location>
        <begin position="327"/>
        <end position="349"/>
    </location>
</feature>
<feature type="transmembrane region" description="Helical" evidence="7">
    <location>
        <begin position="375"/>
        <end position="394"/>
    </location>
</feature>
<keyword evidence="6 7" id="KW-0472">Membrane</keyword>
<protein>
    <submittedName>
        <fullName evidence="10">ABC transporter permease</fullName>
    </submittedName>
</protein>
<feature type="domain" description="MacB-like periplasmic core" evidence="9">
    <location>
        <begin position="25"/>
        <end position="208"/>
    </location>
</feature>
<evidence type="ECO:0000259" key="9">
    <source>
        <dbReference type="Pfam" id="PF12704"/>
    </source>
</evidence>
<evidence type="ECO:0000256" key="4">
    <source>
        <dbReference type="ARBA" id="ARBA00022692"/>
    </source>
</evidence>
<dbReference type="PANTHER" id="PTHR30489">
    <property type="entry name" value="LIPOPROTEIN-RELEASING SYSTEM TRANSMEMBRANE PROTEIN LOLE"/>
    <property type="match status" value="1"/>
</dbReference>
<comment type="subcellular location">
    <subcellularLocation>
        <location evidence="1">Cell membrane</location>
        <topology evidence="1">Multi-pass membrane protein</topology>
    </subcellularLocation>
</comment>
<feature type="transmembrane region" description="Helical" evidence="7">
    <location>
        <begin position="273"/>
        <end position="299"/>
    </location>
</feature>
<evidence type="ECO:0000256" key="5">
    <source>
        <dbReference type="ARBA" id="ARBA00022989"/>
    </source>
</evidence>
<evidence type="ECO:0000256" key="3">
    <source>
        <dbReference type="ARBA" id="ARBA00022475"/>
    </source>
</evidence>
<evidence type="ECO:0000256" key="7">
    <source>
        <dbReference type="SAM" id="Phobius"/>
    </source>
</evidence>
<dbReference type="EMBL" id="DSUJ01000008">
    <property type="protein sequence ID" value="HFI91358.1"/>
    <property type="molecule type" value="Genomic_DNA"/>
</dbReference>
<dbReference type="GO" id="GO:0098797">
    <property type="term" value="C:plasma membrane protein complex"/>
    <property type="evidence" value="ECO:0007669"/>
    <property type="project" value="TreeGrafter"/>
</dbReference>
<dbReference type="AlphaFoldDB" id="A0A7V2ZK69"/>
<dbReference type="InterPro" id="IPR003838">
    <property type="entry name" value="ABC3_permease_C"/>
</dbReference>
<proteinExistence type="inferred from homology"/>
<dbReference type="InterPro" id="IPR025857">
    <property type="entry name" value="MacB_PCD"/>
</dbReference>
<feature type="transmembrane region" description="Helical" evidence="7">
    <location>
        <begin position="20"/>
        <end position="46"/>
    </location>
</feature>
<keyword evidence="3" id="KW-1003">Cell membrane</keyword>
<evidence type="ECO:0000313" key="10">
    <source>
        <dbReference type="EMBL" id="HFI91358.1"/>
    </source>
</evidence>
<dbReference type="GO" id="GO:0044874">
    <property type="term" value="P:lipoprotein localization to outer membrane"/>
    <property type="evidence" value="ECO:0007669"/>
    <property type="project" value="TreeGrafter"/>
</dbReference>
<organism evidence="10">
    <name type="scientific">Ignavibacterium album</name>
    <dbReference type="NCBI Taxonomy" id="591197"/>
    <lineage>
        <taxon>Bacteria</taxon>
        <taxon>Pseudomonadati</taxon>
        <taxon>Ignavibacteriota</taxon>
        <taxon>Ignavibacteria</taxon>
        <taxon>Ignavibacteriales</taxon>
        <taxon>Ignavibacteriaceae</taxon>
        <taxon>Ignavibacterium</taxon>
    </lineage>
</organism>
<dbReference type="PANTHER" id="PTHR30489:SF0">
    <property type="entry name" value="LIPOPROTEIN-RELEASING SYSTEM TRANSMEMBRANE PROTEIN LOLE"/>
    <property type="match status" value="1"/>
</dbReference>
<reference evidence="10" key="1">
    <citation type="journal article" date="2020" name="mSystems">
        <title>Genome- and Community-Level Interaction Insights into Carbon Utilization and Element Cycling Functions of Hydrothermarchaeota in Hydrothermal Sediment.</title>
        <authorList>
            <person name="Zhou Z."/>
            <person name="Liu Y."/>
            <person name="Xu W."/>
            <person name="Pan J."/>
            <person name="Luo Z.H."/>
            <person name="Li M."/>
        </authorList>
    </citation>
    <scope>NUCLEOTIDE SEQUENCE [LARGE SCALE GENOMIC DNA]</scope>
    <source>
        <strain evidence="10">SpSt-479</strain>
    </source>
</reference>
<dbReference type="InterPro" id="IPR051447">
    <property type="entry name" value="Lipoprotein-release_system"/>
</dbReference>
<accession>A0A7V2ZK69</accession>
<feature type="domain" description="ABC3 transporter permease C-terminal" evidence="8">
    <location>
        <begin position="277"/>
        <end position="400"/>
    </location>
</feature>
<name>A0A7V2ZK69_9BACT</name>
<keyword evidence="4 7" id="KW-0812">Transmembrane</keyword>
<evidence type="ECO:0000256" key="1">
    <source>
        <dbReference type="ARBA" id="ARBA00004651"/>
    </source>
</evidence>
<sequence>MDLEKFIAKRYLISRHKLNFITIISFLSVAGITIGVAALIVVLSVFNGFGSLVTSYLMSLDPHIRVIFKTETNKNQHYEFEKQFNSISEIKSYSPFVSGKVLALNREKTEVINLRAVELSKINQLYDFEKLTLSSRISSLEKSNDVVYIGIRLADKLEAITGDTITIVSPANIENIIMQGSLPLIYKFVVAGIFNSQNNEYDESLAITDLFIGQKLLGFRSSFEGYEIKLYNRNESVKVKDELNNLLDKNIAEVNTWFDFHKELYSVMQIERWVAYILLSLIIAVASFNILGSLSMSVLEKKRDIGIMKSFGVTENSILKIFLNEGILIGIFGTFFGALLGYFVCWLQLNYNIYPLDPTMYKIDSLPLELRISDFFYVTGASMVLTFLSALFPARRAAKVDALQSIKWE</sequence>